<sequence>MGWKYKAGLVLMAAVVSIWVISAEVTQGIYENYKQPFAVTYLGASLMVIYLPLASVKDWICHWLRRRSGKNGKSLGINDDSCVGKESPLKYIGSQKVLQMDIQGPLGRKDSEIDLSAEEEGRPLVAKVKDGADNGKQGKEISTRQIAIYGCSLAPIWFMTEYLSNAALAQTSVSSTTVLSSTSGLFTLFIGAILGQDSLSVAKVVAVFISIAGVAMTTLGKTWARDDSQLNPSINGNRSLLGDLFSLLSAVTYGLFTVLLKKFAGEDGERVEVEKLFGYIGLFTLVALWWLVWPLTALGIEPKFSVPHSAKMDEVVIANGLVGSVVSDYFWALCVVWTTPLVATLGMSLTIPLSMVADIVIHGRHYSGIYILGSAQVFAGFVIANLSDWFSRTLGL</sequence>
<evidence type="ECO:0000313" key="1">
    <source>
        <dbReference type="EMBL" id="KAI5673330.1"/>
    </source>
</evidence>
<evidence type="ECO:0000313" key="2">
    <source>
        <dbReference type="Proteomes" id="UP001060085"/>
    </source>
</evidence>
<name>A0ACC0BKZ7_CATRO</name>
<keyword evidence="2" id="KW-1185">Reference proteome</keyword>
<gene>
    <name evidence="1" type="ORF">M9H77_13694</name>
</gene>
<dbReference type="Proteomes" id="UP001060085">
    <property type="component" value="Linkage Group LG03"/>
</dbReference>
<reference evidence="2" key="1">
    <citation type="journal article" date="2023" name="Nat. Plants">
        <title>Single-cell RNA sequencing provides a high-resolution roadmap for understanding the multicellular compartmentation of specialized metabolism.</title>
        <authorList>
            <person name="Sun S."/>
            <person name="Shen X."/>
            <person name="Li Y."/>
            <person name="Li Y."/>
            <person name="Wang S."/>
            <person name="Li R."/>
            <person name="Zhang H."/>
            <person name="Shen G."/>
            <person name="Guo B."/>
            <person name="Wei J."/>
            <person name="Xu J."/>
            <person name="St-Pierre B."/>
            <person name="Chen S."/>
            <person name="Sun C."/>
        </authorList>
    </citation>
    <scope>NUCLEOTIDE SEQUENCE [LARGE SCALE GENOMIC DNA]</scope>
</reference>
<comment type="caution">
    <text evidence="1">The sequence shown here is derived from an EMBL/GenBank/DDBJ whole genome shotgun (WGS) entry which is preliminary data.</text>
</comment>
<dbReference type="EMBL" id="CM044703">
    <property type="protein sequence ID" value="KAI5673330.1"/>
    <property type="molecule type" value="Genomic_DNA"/>
</dbReference>
<proteinExistence type="predicted"/>
<accession>A0ACC0BKZ7</accession>
<organism evidence="1 2">
    <name type="scientific">Catharanthus roseus</name>
    <name type="common">Madagascar periwinkle</name>
    <name type="synonym">Vinca rosea</name>
    <dbReference type="NCBI Taxonomy" id="4058"/>
    <lineage>
        <taxon>Eukaryota</taxon>
        <taxon>Viridiplantae</taxon>
        <taxon>Streptophyta</taxon>
        <taxon>Embryophyta</taxon>
        <taxon>Tracheophyta</taxon>
        <taxon>Spermatophyta</taxon>
        <taxon>Magnoliopsida</taxon>
        <taxon>eudicotyledons</taxon>
        <taxon>Gunneridae</taxon>
        <taxon>Pentapetalae</taxon>
        <taxon>asterids</taxon>
        <taxon>lamiids</taxon>
        <taxon>Gentianales</taxon>
        <taxon>Apocynaceae</taxon>
        <taxon>Rauvolfioideae</taxon>
        <taxon>Vinceae</taxon>
        <taxon>Catharanthinae</taxon>
        <taxon>Catharanthus</taxon>
    </lineage>
</organism>
<protein>
    <submittedName>
        <fullName evidence="1">Uncharacterized protein</fullName>
    </submittedName>
</protein>